<dbReference type="AlphaFoldDB" id="A0A2C9KBT8"/>
<dbReference type="VEuPathDB" id="VectorBase:BGLB017338"/>
<dbReference type="KEGG" id="bgt:106052943"/>
<dbReference type="EnsemblMetazoa" id="BGLB017338-RA">
    <property type="protein sequence ID" value="BGLB017338-PA"/>
    <property type="gene ID" value="BGLB017338"/>
</dbReference>
<dbReference type="VEuPathDB" id="VectorBase:BGLAX_030199"/>
<name>A0A2C9KBT8_BIOGL</name>
<dbReference type="Proteomes" id="UP000076420">
    <property type="component" value="Unassembled WGS sequence"/>
</dbReference>
<gene>
    <name evidence="1" type="primary">106052943</name>
</gene>
<evidence type="ECO:0000313" key="2">
    <source>
        <dbReference type="Proteomes" id="UP000076420"/>
    </source>
</evidence>
<accession>A0A2C9KBT8</accession>
<reference evidence="1" key="1">
    <citation type="submission" date="2020-05" db="UniProtKB">
        <authorList>
            <consortium name="EnsemblMetazoa"/>
        </authorList>
    </citation>
    <scope>IDENTIFICATION</scope>
    <source>
        <strain evidence="1">BB02</strain>
    </source>
</reference>
<sequence>MVTGCCNTTIQKVYFNILLAKGDTRKPEHGMKHHWKRQRKNSTKSCEEVLHSSSKGLAKKMKISRINKDKQQSVTFALTESTHLKPDVTLTESTHLKPVNVTLTEPPQSVAFVETKQAVMSTVNNVQLPIEAMPTAAAPVCGQIAAISSEGSPGNQNSKSVFPKPCSEESFVSIPGLQNSKSVFPKPCSEESFVSIPGLQNSKSVFPKPCSEESFVSIPGLQNSKSVFPKLCSEESFVSIPGLQKSKSVFPKLCSEEPFVSIPGLQNSKSVFPKLCSEEPWCFARHD</sequence>
<proteinExistence type="predicted"/>
<organism evidence="1 2">
    <name type="scientific">Biomphalaria glabrata</name>
    <name type="common">Bloodfluke planorb</name>
    <name type="synonym">Freshwater snail</name>
    <dbReference type="NCBI Taxonomy" id="6526"/>
    <lineage>
        <taxon>Eukaryota</taxon>
        <taxon>Metazoa</taxon>
        <taxon>Spiralia</taxon>
        <taxon>Lophotrochozoa</taxon>
        <taxon>Mollusca</taxon>
        <taxon>Gastropoda</taxon>
        <taxon>Heterobranchia</taxon>
        <taxon>Euthyneura</taxon>
        <taxon>Panpulmonata</taxon>
        <taxon>Hygrophila</taxon>
        <taxon>Lymnaeoidea</taxon>
        <taxon>Planorbidae</taxon>
        <taxon>Biomphalaria</taxon>
    </lineage>
</organism>
<evidence type="ECO:0000313" key="1">
    <source>
        <dbReference type="EnsemblMetazoa" id="BGLB017338-PA"/>
    </source>
</evidence>
<protein>
    <submittedName>
        <fullName evidence="1">Uncharacterized protein</fullName>
    </submittedName>
</protein>